<dbReference type="RefSeq" id="WP_123509066.1">
    <property type="nucleotide sequence ID" value="NZ_MOBQ01000009.1"/>
</dbReference>
<sequence>MTIYKKTVDKDAGRAAMRAIRLSRSPLAAEAPQLSGLLPDVVGDSPNKLMRNRQGLANDVEINALIDLDPPVPPRRVGKFWLLWDDVATGVVEEKTSPFTFPITLTLPAEKTVAEGIFNLSYVFEYEGVPYKFAPAVPIYVDKEAPNRGAPGEPMVLPDDIEDDYLSSEYLRANDGVLLTIPLHTDRKTGDVAQVYFGASDPGALVGSYETPDDSDSEMTVKISLGQFIIEGEGPKIFYYVWRDRVGNPGQHSEPLNVKVILSAAPSNLQPPEVPEAPIDLADAFPDTGVVIQQYDNVDPNDDIRVSWDGIYQPDKKAGSGFPMIVNVPYADIRRGGLGPRPDVKVTYSVWRSGLEYPEGAGIEVAVDLRRPGTLPPDPEPDPDIGNPNLNKVVVKGAVTTDDNKLELVDANGPATASVVVASVRAAKDVYKLYWNNVAVPGAGGSVELDGTEAANFVVEFTIPIDFIKAQGNGAKVKVHYTISNEDLPGVNPSLRTEVSVYVLAVVLPTPKVAFTSSSGGFDFLTCNSLRTIANIGRAAVVDVPGGAPLAPDMVLKFFWTGHHYDEDGAEVPVTPYEFDKTLSGTEHTAGFSVYIPLAILERITDGSGSIKYSATVDERPEDSDPHDVEVVVRDGIGGPCPLV</sequence>
<reference evidence="1 2" key="1">
    <citation type="submission" date="2016-10" db="EMBL/GenBank/DDBJ databases">
        <title>Comparative genome analysis of multiple Pseudomonas spp. focuses on biocontrol and plant growth promoting traits.</title>
        <authorList>
            <person name="Tao X.-Y."/>
            <person name="Taylor C.G."/>
        </authorList>
    </citation>
    <scope>NUCLEOTIDE SEQUENCE [LARGE SCALE GENOMIC DNA]</scope>
    <source>
        <strain evidence="1 2">37A10</strain>
    </source>
</reference>
<gene>
    <name evidence="1" type="ORF">BK666_07440</name>
</gene>
<evidence type="ECO:0000313" key="2">
    <source>
        <dbReference type="Proteomes" id="UP000285349"/>
    </source>
</evidence>
<dbReference type="AlphaFoldDB" id="A0A423KAK9"/>
<dbReference type="EMBL" id="MOBQ01000009">
    <property type="protein sequence ID" value="RON49098.1"/>
    <property type="molecule type" value="Genomic_DNA"/>
</dbReference>
<organism evidence="1 2">
    <name type="scientific">Pseudomonas frederiksbergensis</name>
    <dbReference type="NCBI Taxonomy" id="104087"/>
    <lineage>
        <taxon>Bacteria</taxon>
        <taxon>Pseudomonadati</taxon>
        <taxon>Pseudomonadota</taxon>
        <taxon>Gammaproteobacteria</taxon>
        <taxon>Pseudomonadales</taxon>
        <taxon>Pseudomonadaceae</taxon>
        <taxon>Pseudomonas</taxon>
    </lineage>
</organism>
<evidence type="ECO:0000313" key="1">
    <source>
        <dbReference type="EMBL" id="RON49098.1"/>
    </source>
</evidence>
<dbReference type="OrthoDB" id="6891193at2"/>
<name>A0A423KAK9_9PSED</name>
<comment type="caution">
    <text evidence="1">The sequence shown here is derived from an EMBL/GenBank/DDBJ whole genome shotgun (WGS) entry which is preliminary data.</text>
</comment>
<proteinExistence type="predicted"/>
<accession>A0A423KAK9</accession>
<protein>
    <submittedName>
        <fullName evidence="1">Uncharacterized protein</fullName>
    </submittedName>
</protein>
<dbReference type="Proteomes" id="UP000285349">
    <property type="component" value="Unassembled WGS sequence"/>
</dbReference>